<dbReference type="InterPro" id="IPR044125">
    <property type="entry name" value="Adenylation_DNA_ligase_IV"/>
</dbReference>
<feature type="repeat" description="Solcar" evidence="28">
    <location>
        <begin position="1892"/>
        <end position="1977"/>
    </location>
</feature>
<feature type="coiled-coil region" evidence="30">
    <location>
        <begin position="1063"/>
        <end position="1115"/>
    </location>
</feature>
<protein>
    <recommendedName>
        <fullName evidence="7">DNA ligase 4</fullName>
        <ecNumber evidence="6">6.5.1.1</ecNumber>
    </recommendedName>
    <alternativeName>
        <fullName evidence="26">DNA ligase IV</fullName>
    </alternativeName>
    <alternativeName>
        <fullName evidence="25">Polydeoxyribonucleotide synthase [ATP] 4</fullName>
    </alternativeName>
</protein>
<dbReference type="CDD" id="cd07903">
    <property type="entry name" value="Adenylation_DNA_ligase_IV"/>
    <property type="match status" value="1"/>
</dbReference>
<feature type="domain" description="BRCT" evidence="33">
    <location>
        <begin position="626"/>
        <end position="716"/>
    </location>
</feature>
<dbReference type="Gene3D" id="1.10.287.1490">
    <property type="match status" value="1"/>
</dbReference>
<dbReference type="EMBL" id="CAJPEV010000172">
    <property type="protein sequence ID" value="CAG0881783.1"/>
    <property type="molecule type" value="Genomic_DNA"/>
</dbReference>
<dbReference type="InterPro" id="IPR012340">
    <property type="entry name" value="NA-bd_OB-fold"/>
</dbReference>
<keyword evidence="21 28" id="KW-0472">Membrane</keyword>
<dbReference type="GO" id="GO:0005958">
    <property type="term" value="C:DNA-dependent protein kinase-DNA ligase 4 complex"/>
    <property type="evidence" value="ECO:0007669"/>
    <property type="project" value="TreeGrafter"/>
</dbReference>
<keyword evidence="15" id="KW-0999">Mitochondrion inner membrane</keyword>
<dbReference type="PROSITE" id="PS50920">
    <property type="entry name" value="SOLCAR"/>
    <property type="match status" value="3"/>
</dbReference>
<comment type="similarity">
    <text evidence="5 29">Belongs to the ATP-dependent DNA ligase family.</text>
</comment>
<dbReference type="InterPro" id="IPR023395">
    <property type="entry name" value="MCP_dom_sf"/>
</dbReference>
<dbReference type="InterPro" id="IPR001357">
    <property type="entry name" value="BRCT_dom"/>
</dbReference>
<dbReference type="InterPro" id="IPR012308">
    <property type="entry name" value="DNA_ligase_ATP-dep_N"/>
</dbReference>
<reference evidence="35" key="1">
    <citation type="submission" date="2020-11" db="EMBL/GenBank/DDBJ databases">
        <authorList>
            <person name="Tran Van P."/>
        </authorList>
    </citation>
    <scope>NUCLEOTIDE SEQUENCE</scope>
</reference>
<organism evidence="35">
    <name type="scientific">Darwinula stevensoni</name>
    <dbReference type="NCBI Taxonomy" id="69355"/>
    <lineage>
        <taxon>Eukaryota</taxon>
        <taxon>Metazoa</taxon>
        <taxon>Ecdysozoa</taxon>
        <taxon>Arthropoda</taxon>
        <taxon>Crustacea</taxon>
        <taxon>Oligostraca</taxon>
        <taxon>Ostracoda</taxon>
        <taxon>Podocopa</taxon>
        <taxon>Podocopida</taxon>
        <taxon>Darwinulocopina</taxon>
        <taxon>Darwinuloidea</taxon>
        <taxon>Darwinulidae</taxon>
        <taxon>Darwinula</taxon>
    </lineage>
</organism>
<dbReference type="InterPro" id="IPR011992">
    <property type="entry name" value="EF-hand-dom_pair"/>
</dbReference>
<dbReference type="InterPro" id="IPR000977">
    <property type="entry name" value="DNA_ligase_ATP-dep"/>
</dbReference>
<evidence type="ECO:0000256" key="5">
    <source>
        <dbReference type="ARBA" id="ARBA00007572"/>
    </source>
</evidence>
<dbReference type="InterPro" id="IPR002048">
    <property type="entry name" value="EF_hand_dom"/>
</dbReference>
<comment type="similarity">
    <text evidence="4">Belongs to the mitochondrial carrier (TC 2.A.29) family.</text>
</comment>
<dbReference type="Proteomes" id="UP000677054">
    <property type="component" value="Unassembled WGS sequence"/>
</dbReference>
<dbReference type="PROSITE" id="PS50172">
    <property type="entry name" value="BRCT"/>
    <property type="match status" value="1"/>
</dbReference>
<dbReference type="PROSITE" id="PS00333">
    <property type="entry name" value="DNA_LIGASE_A2"/>
    <property type="match status" value="1"/>
</dbReference>
<evidence type="ECO:0000256" key="9">
    <source>
        <dbReference type="ARBA" id="ARBA00022598"/>
    </source>
</evidence>
<evidence type="ECO:0000256" key="19">
    <source>
        <dbReference type="ARBA" id="ARBA00022989"/>
    </source>
</evidence>
<dbReference type="GO" id="GO:0005743">
    <property type="term" value="C:mitochondrial inner membrane"/>
    <property type="evidence" value="ECO:0007669"/>
    <property type="project" value="UniProtKB-SubCell"/>
</dbReference>
<dbReference type="PANTHER" id="PTHR45997:SF1">
    <property type="entry name" value="DNA LIGASE 4"/>
    <property type="match status" value="1"/>
</dbReference>
<evidence type="ECO:0000313" key="35">
    <source>
        <dbReference type="EMBL" id="CAD7241746.1"/>
    </source>
</evidence>
<dbReference type="GO" id="GO:0003677">
    <property type="term" value="F:DNA binding"/>
    <property type="evidence" value="ECO:0007669"/>
    <property type="project" value="InterPro"/>
</dbReference>
<evidence type="ECO:0000256" key="4">
    <source>
        <dbReference type="ARBA" id="ARBA00006375"/>
    </source>
</evidence>
<evidence type="ECO:0000259" key="32">
    <source>
        <dbReference type="PROSITE" id="PS50160"/>
    </source>
</evidence>
<proteinExistence type="inferred from homology"/>
<feature type="coiled-coil region" evidence="30">
    <location>
        <begin position="908"/>
        <end position="942"/>
    </location>
</feature>
<keyword evidence="24" id="KW-0539">Nucleus</keyword>
<feature type="coiled-coil region" evidence="30">
    <location>
        <begin position="1155"/>
        <end position="1245"/>
    </location>
</feature>
<dbReference type="GO" id="GO:0006303">
    <property type="term" value="P:double-strand break repair via nonhomologous end joining"/>
    <property type="evidence" value="ECO:0007669"/>
    <property type="project" value="TreeGrafter"/>
</dbReference>
<evidence type="ECO:0000256" key="24">
    <source>
        <dbReference type="ARBA" id="ARBA00023242"/>
    </source>
</evidence>
<evidence type="ECO:0000256" key="1">
    <source>
        <dbReference type="ARBA" id="ARBA00001946"/>
    </source>
</evidence>
<evidence type="ECO:0000256" key="26">
    <source>
        <dbReference type="ARBA" id="ARBA00031942"/>
    </source>
</evidence>
<evidence type="ECO:0000256" key="14">
    <source>
        <dbReference type="ARBA" id="ARBA00022763"/>
    </source>
</evidence>
<dbReference type="GO" id="GO:0003910">
    <property type="term" value="F:DNA ligase (ATP) activity"/>
    <property type="evidence" value="ECO:0007669"/>
    <property type="project" value="UniProtKB-EC"/>
</dbReference>
<dbReference type="GO" id="GO:0071897">
    <property type="term" value="P:DNA biosynthetic process"/>
    <property type="evidence" value="ECO:0007669"/>
    <property type="project" value="InterPro"/>
</dbReference>
<evidence type="ECO:0000256" key="7">
    <source>
        <dbReference type="ARBA" id="ARBA00022073"/>
    </source>
</evidence>
<dbReference type="GO" id="GO:0005509">
    <property type="term" value="F:calcium ion binding"/>
    <property type="evidence" value="ECO:0007669"/>
    <property type="project" value="InterPro"/>
</dbReference>
<dbReference type="InterPro" id="IPR018247">
    <property type="entry name" value="EF_Hand_1_Ca_BS"/>
</dbReference>
<dbReference type="NCBIfam" id="TIGR00574">
    <property type="entry name" value="dnl1"/>
    <property type="match status" value="1"/>
</dbReference>
<accession>A0A7R8X6S8</accession>
<evidence type="ECO:0000256" key="30">
    <source>
        <dbReference type="SAM" id="Coils"/>
    </source>
</evidence>
<dbReference type="Pfam" id="PF00153">
    <property type="entry name" value="Mito_carr"/>
    <property type="match status" value="3"/>
</dbReference>
<dbReference type="SUPFAM" id="SSF52113">
    <property type="entry name" value="BRCT domain"/>
    <property type="match status" value="1"/>
</dbReference>
<keyword evidence="13" id="KW-0547">Nucleotide-binding</keyword>
<feature type="repeat" description="Solcar" evidence="28">
    <location>
        <begin position="1986"/>
        <end position="2076"/>
    </location>
</feature>
<dbReference type="InterPro" id="IPR029710">
    <property type="entry name" value="LIG4"/>
</dbReference>
<keyword evidence="22" id="KW-0233">DNA recombination</keyword>
<keyword evidence="11" id="KW-0479">Metal-binding</keyword>
<dbReference type="GO" id="GO:0006297">
    <property type="term" value="P:nucleotide-excision repair, DNA gap filling"/>
    <property type="evidence" value="ECO:0007669"/>
    <property type="project" value="TreeGrafter"/>
</dbReference>
<keyword evidence="20" id="KW-0496">Mitochondrion</keyword>
<dbReference type="CDD" id="cd17722">
    <property type="entry name" value="BRCT_DNA_ligase_IV_rpt1"/>
    <property type="match status" value="1"/>
</dbReference>
<dbReference type="Gene3D" id="1.50.40.10">
    <property type="entry name" value="Mitochondrial carrier domain"/>
    <property type="match status" value="1"/>
</dbReference>
<dbReference type="Gene3D" id="3.30.470.30">
    <property type="entry name" value="DNA ligase/mRNA capping enzyme"/>
    <property type="match status" value="1"/>
</dbReference>
<dbReference type="SUPFAM" id="SSF103506">
    <property type="entry name" value="Mitochondrial carrier"/>
    <property type="match status" value="1"/>
</dbReference>
<comment type="catalytic activity">
    <reaction evidence="27">
        <text>ATP + (deoxyribonucleotide)n-3'-hydroxyl + 5'-phospho-(deoxyribonucleotide)m = (deoxyribonucleotide)n+m + AMP + diphosphate.</text>
        <dbReference type="EC" id="6.5.1.1"/>
    </reaction>
</comment>
<dbReference type="OrthoDB" id="270584at2759"/>
<dbReference type="EC" id="6.5.1.1" evidence="6"/>
<keyword evidence="18" id="KW-0460">Magnesium</keyword>
<evidence type="ECO:0000256" key="2">
    <source>
        <dbReference type="ARBA" id="ARBA00004123"/>
    </source>
</evidence>
<dbReference type="Pfam" id="PF01068">
    <property type="entry name" value="DNA_ligase_A_M"/>
    <property type="match status" value="1"/>
</dbReference>
<comment type="cofactor">
    <cofactor evidence="1">
        <name>Mg(2+)</name>
        <dbReference type="ChEBI" id="CHEBI:18420"/>
    </cofactor>
</comment>
<dbReference type="FunFam" id="1.50.40.10:FF:000003">
    <property type="entry name" value="Putative calcium-binding mitochondrial carrier protein scamc-2"/>
    <property type="match status" value="1"/>
</dbReference>
<evidence type="ECO:0000256" key="12">
    <source>
        <dbReference type="ARBA" id="ARBA00022737"/>
    </source>
</evidence>
<evidence type="ECO:0000256" key="17">
    <source>
        <dbReference type="ARBA" id="ARBA00022840"/>
    </source>
</evidence>
<keyword evidence="9" id="KW-0436">Ligase</keyword>
<name>A0A7R8X6S8_9CRUS</name>
<evidence type="ECO:0000256" key="8">
    <source>
        <dbReference type="ARBA" id="ARBA00022448"/>
    </source>
</evidence>
<dbReference type="SUPFAM" id="SSF50249">
    <property type="entry name" value="Nucleic acid-binding proteins"/>
    <property type="match status" value="1"/>
</dbReference>
<dbReference type="PANTHER" id="PTHR45997">
    <property type="entry name" value="DNA LIGASE 4"/>
    <property type="match status" value="1"/>
</dbReference>
<dbReference type="InterPro" id="IPR012309">
    <property type="entry name" value="DNA_ligase_ATP-dep_C"/>
</dbReference>
<evidence type="ECO:0000256" key="29">
    <source>
        <dbReference type="RuleBase" id="RU004196"/>
    </source>
</evidence>
<dbReference type="InterPro" id="IPR036420">
    <property type="entry name" value="BRCT_dom_sf"/>
</dbReference>
<keyword evidence="12" id="KW-0677">Repeat</keyword>
<evidence type="ECO:0000259" key="33">
    <source>
        <dbReference type="PROSITE" id="PS50172"/>
    </source>
</evidence>
<dbReference type="Pfam" id="PF04675">
    <property type="entry name" value="DNA_ligase_A_N"/>
    <property type="match status" value="1"/>
</dbReference>
<evidence type="ECO:0000256" key="13">
    <source>
        <dbReference type="ARBA" id="ARBA00022741"/>
    </source>
</evidence>
<feature type="compositionally biased region" description="Low complexity" evidence="31">
    <location>
        <begin position="1418"/>
        <end position="1427"/>
    </location>
</feature>
<keyword evidence="14" id="KW-0227">DNA damage</keyword>
<dbReference type="SUPFAM" id="SSF56091">
    <property type="entry name" value="DNA ligase/mRNA capping enzyme, catalytic domain"/>
    <property type="match status" value="1"/>
</dbReference>
<dbReference type="Gene3D" id="1.10.3260.10">
    <property type="entry name" value="DNA ligase, ATP-dependent, N-terminal domain"/>
    <property type="match status" value="1"/>
</dbReference>
<feature type="compositionally biased region" description="Pro residues" evidence="31">
    <location>
        <begin position="1442"/>
        <end position="1456"/>
    </location>
</feature>
<evidence type="ECO:0000256" key="25">
    <source>
        <dbReference type="ARBA" id="ARBA00030676"/>
    </source>
</evidence>
<dbReference type="Pfam" id="PF13499">
    <property type="entry name" value="EF-hand_7"/>
    <property type="match status" value="1"/>
</dbReference>
<evidence type="ECO:0000256" key="15">
    <source>
        <dbReference type="ARBA" id="ARBA00022792"/>
    </source>
</evidence>
<dbReference type="Gene3D" id="1.10.238.10">
    <property type="entry name" value="EF-hand"/>
    <property type="match status" value="2"/>
</dbReference>
<keyword evidence="10 28" id="KW-0812">Transmembrane</keyword>
<dbReference type="GO" id="GO:0006310">
    <property type="term" value="P:DNA recombination"/>
    <property type="evidence" value="ECO:0007669"/>
    <property type="project" value="UniProtKB-KW"/>
</dbReference>
<dbReference type="GO" id="GO:0055085">
    <property type="term" value="P:transmembrane transport"/>
    <property type="evidence" value="ECO:0007669"/>
    <property type="project" value="InterPro"/>
</dbReference>
<dbReference type="FunFam" id="1.10.238.10:FF:000028">
    <property type="entry name" value="Putative calcium-binding mitochondrial carrier protein scamc-2"/>
    <property type="match status" value="1"/>
</dbReference>
<feature type="domain" description="ATP-dependent DNA ligase family profile" evidence="32">
    <location>
        <begin position="333"/>
        <end position="467"/>
    </location>
</feature>
<feature type="region of interest" description="Disordered" evidence="31">
    <location>
        <begin position="846"/>
        <end position="878"/>
    </location>
</feature>
<feature type="domain" description="EF-hand" evidence="34">
    <location>
        <begin position="1666"/>
        <end position="1701"/>
    </location>
</feature>
<dbReference type="EMBL" id="LR899689">
    <property type="protein sequence ID" value="CAD7241746.1"/>
    <property type="molecule type" value="Genomic_DNA"/>
</dbReference>
<evidence type="ECO:0000256" key="20">
    <source>
        <dbReference type="ARBA" id="ARBA00023128"/>
    </source>
</evidence>
<dbReference type="InterPro" id="IPR002067">
    <property type="entry name" value="MCP"/>
</dbReference>
<feature type="compositionally biased region" description="Basic and acidic residues" evidence="31">
    <location>
        <begin position="1319"/>
        <end position="1341"/>
    </location>
</feature>
<dbReference type="InterPro" id="IPR018108">
    <property type="entry name" value="MCP_transmembrane"/>
</dbReference>
<dbReference type="InterPro" id="IPR036599">
    <property type="entry name" value="DNA_ligase_N_sf"/>
</dbReference>
<evidence type="ECO:0000256" key="6">
    <source>
        <dbReference type="ARBA" id="ARBA00012727"/>
    </source>
</evidence>
<evidence type="ECO:0000313" key="36">
    <source>
        <dbReference type="Proteomes" id="UP000677054"/>
    </source>
</evidence>
<dbReference type="Pfam" id="PF04679">
    <property type="entry name" value="DNA_ligase_A_C"/>
    <property type="match status" value="1"/>
</dbReference>
<sequence length="2235" mass="254501">MQLSGMKKNDKKRQLMEKFIREYRNALNQKKLSSTVVTGETCFPLLRLLLPQMDKERGAYGLKETKLAKLYIRILGLNKESRDAQKLLNYRSPTSGSISVGDFAEVVYFVLQPRCPTSGKMSILDVNKKLDLIAENNASHNVKDMDRDFVDMIHQMSALEQKWLIRIIMKDMKLGLGTNALFSIFHPDAKDFYDVNNSLEKVCSTLHDPNVRLHEIEVSLMSPFRPMLADRMSVKTMEKNLNRSFYVENKYDGERSQLHKDGSKFKYFSRNGFDFTTNFGSHNGEGSLSPFIAHCFKSHVNTCIIDGEMLCYHKKRKVFVTKGANVDVKGISPNDDELQPCLVAFDILFLNGDVLTNRPLKDRVRILEEVFNPLEGRLVLASRKEIASREQIAEALNEAIDKGEEGIVLKDLYSIYQPNVRKGGWLKLKAEYVDSLSDDVDLLIMGGYYGEGRRRGIVSHFLLGVASGEGPNKVIQSVCRVGSGYSMLELQELLQKLENHWQQVRKDRGPPPSLQWTKEVPDVWISPSKSFILQVKAAEIIESDVYKVGFTLRFPRVQKVRYDKNWDDCMTVDELESLRNQSSGKLAKRHFEFAADQEKPKTRGQQSLPLLVAPHFQAADLAGVSKESQLLKGIEFCIVNGLDEEYDKQKLEKLIASHEGKIVQNPGPNTKFVIAERVNARVKNIIHAGRHNVVKATWLLNCVQVERLVDATPLDFLYMNSETSEVLLKHYDQFGDPYFVQGDSDALERILSHVPEAKRCKVHLEDLMDMDQLGLFHFMVIYLDLYVQVGDQNQPVPLFSPLHRLRLQILANEGEVANEMSDMKKIEEEGGGKLLTAVTTGAVLRSPLSRSGDDDRSSVCSGTLERHPSTGSLASHSGCEGQDVLTGKIVRERNSFGTAAASTEAQQAVERRLKRSEWRKELEKKERELLEKEKEWTEKEVELRMKLTELEESHKAAMGYKERLILCQEELDQLKGFREQEVAKVKHLLLAREQELGDCRKELQETRQKLEVQVKAVTSLQKELVSLKDSDSSSKKSLLDLQDKYDQLLHSMEMRESRFRQEREALEHDLSFAKEAMNDLERRLAETDLGGDEHVQALLKERGMLELRLTETREELKSIKGTWSEKIHSLEGQIGHLNAKIVEDAKELSYEVHKRQAAEEQCSVLQQELQQLSNREAKEKEASTSQMSELEMKLQNESLQSRQLMQEVQRLQGELQETQAICTSLEQKVKASENLIREKEELLHQQDVQMLVLKDDLGIKEEKLILSMDEVMHLKSELEEEQKTLQQFQAEKDSFMMRNAEMSQKLELLRQHKDELEMERKEWEEKHASTSQKGEESRKQISDLQRQLAELEKSLGEKVETSTHMTSLKKTIDELETQLTEKNKTIKMQQQRMSELKKSLQKELKMKGQLHPQGFMMGDGNLSDSDTSGGGGNTANTHHPSSVPPPAPHSSSPLPPLNHRVATLPLHDDDVNFRYLKHVILRFLTCKESELTIPKKHSMPHKPCEVRDHQEDYRRVNSRYGAPPPLTNVFFTNGNECLAWDMPDPKSVLGTLKGLALAMFEEDDSDYSFEREPKYNYPPSPMSAKHMPPGHYLHELPSEDEERIGTLFKRLDVNNDGRIDISDLTKGLKEMGVPYSSSSAKELLQQGDVTKSGDLSLAEFIHYMVGHEKRLRLIFSHLDRNQDGKIDLDELMVAFHQLGVKLNQQEAQKLVERNFENLCKRYKTENTALAQEELPGYPRMDKEGTLEITFEEWRDYLLFHPSGDIHSILSYWRHSTFLDIGEDMNIPDDFTPQELMTGLWWRHLVAGAIAGAVSRTCTAPLDRLKVFLQVHGTSPFGGFLGCLRHMLQEGGVQSLWRGNGINVLKIAPETAFKFMAYEYAKRFIKGKSHREITIEERFVAGSFAGTFSQTVIYPLEVLKTRLALRRTGQYKGISDAAKKIFRQEGMRSFYRGYLPNLLGIIPYAGIDLTVYETLKNAYLSGHTDNPSIFVALVCGTTSSTCGQLASYPLALVRTRLQAQAVLDVGTAHAVTMMSLFRTIIQTEGMTGLYRGITPNLMKVVPAVSISYMVYEKCRNALGVQMTDPLGSLTLLHSFALQLNPIVADKAALVIARSWNPFNVYNKNASSLGPGQSLHIIMFASRVEFYYDLGSIQVLRTLVTTLRLSRYAPRCTRVMHMALIRHMDAAISNSTWQAELACQCLYVLLHHAHATFVSDYGYPEANVLFDPRPIQWFGTY</sequence>
<dbReference type="Pfam" id="PF16589">
    <property type="entry name" value="BRCT_2"/>
    <property type="match status" value="1"/>
</dbReference>
<feature type="repeat" description="Solcar" evidence="28">
    <location>
        <begin position="1798"/>
        <end position="1883"/>
    </location>
</feature>
<evidence type="ECO:0000256" key="28">
    <source>
        <dbReference type="PROSITE-ProRule" id="PRU00282"/>
    </source>
</evidence>
<comment type="subcellular location">
    <subcellularLocation>
        <location evidence="3">Mitochondrion inner membrane</location>
        <topology evidence="3">Multi-pass membrane protein</topology>
    </subcellularLocation>
    <subcellularLocation>
        <location evidence="2">Nucleus</location>
    </subcellularLocation>
</comment>
<keyword evidence="19" id="KW-1133">Transmembrane helix</keyword>
<dbReference type="Gene3D" id="3.40.50.10190">
    <property type="entry name" value="BRCT domain"/>
    <property type="match status" value="1"/>
</dbReference>
<dbReference type="PRINTS" id="PR00926">
    <property type="entry name" value="MITOCARRIER"/>
</dbReference>
<feature type="region of interest" description="Disordered" evidence="31">
    <location>
        <begin position="1319"/>
        <end position="1344"/>
    </location>
</feature>
<dbReference type="CDD" id="cd07968">
    <property type="entry name" value="OBF_DNA_ligase_IV"/>
    <property type="match status" value="1"/>
</dbReference>
<evidence type="ECO:0000259" key="34">
    <source>
        <dbReference type="PROSITE" id="PS50222"/>
    </source>
</evidence>
<evidence type="ECO:0000256" key="3">
    <source>
        <dbReference type="ARBA" id="ARBA00004448"/>
    </source>
</evidence>
<keyword evidence="30" id="KW-0175">Coiled coil</keyword>
<keyword evidence="23" id="KW-0234">DNA repair</keyword>
<dbReference type="PROSITE" id="PS00018">
    <property type="entry name" value="EF_HAND_1"/>
    <property type="match status" value="2"/>
</dbReference>
<dbReference type="InterPro" id="IPR012310">
    <property type="entry name" value="DNA_ligase_ATP-dep_cent"/>
</dbReference>
<dbReference type="Gene3D" id="2.40.50.140">
    <property type="entry name" value="Nucleic acid-binding proteins"/>
    <property type="match status" value="1"/>
</dbReference>
<dbReference type="SUPFAM" id="SSF47473">
    <property type="entry name" value="EF-hand"/>
    <property type="match status" value="1"/>
</dbReference>
<evidence type="ECO:0000256" key="23">
    <source>
        <dbReference type="ARBA" id="ARBA00023204"/>
    </source>
</evidence>
<dbReference type="GO" id="GO:0032807">
    <property type="term" value="C:DNA ligase IV complex"/>
    <property type="evidence" value="ECO:0007669"/>
    <property type="project" value="TreeGrafter"/>
</dbReference>
<evidence type="ECO:0000256" key="27">
    <source>
        <dbReference type="ARBA" id="ARBA00034003"/>
    </source>
</evidence>
<keyword evidence="17" id="KW-0067">ATP-binding</keyword>
<evidence type="ECO:0000256" key="16">
    <source>
        <dbReference type="ARBA" id="ARBA00022837"/>
    </source>
</evidence>
<evidence type="ECO:0000256" key="31">
    <source>
        <dbReference type="SAM" id="MobiDB-lite"/>
    </source>
</evidence>
<dbReference type="SMART" id="SM00054">
    <property type="entry name" value="EFh"/>
    <property type="match status" value="3"/>
</dbReference>
<evidence type="ECO:0000256" key="11">
    <source>
        <dbReference type="ARBA" id="ARBA00022723"/>
    </source>
</evidence>
<dbReference type="FunFam" id="2.40.50.140:FF:000150">
    <property type="entry name" value="DNA ligase"/>
    <property type="match status" value="1"/>
</dbReference>
<evidence type="ECO:0000256" key="18">
    <source>
        <dbReference type="ARBA" id="ARBA00022842"/>
    </source>
</evidence>
<dbReference type="SMART" id="SM00292">
    <property type="entry name" value="BRCT"/>
    <property type="match status" value="1"/>
</dbReference>
<evidence type="ECO:0000256" key="22">
    <source>
        <dbReference type="ARBA" id="ARBA00023172"/>
    </source>
</evidence>
<dbReference type="InterPro" id="IPR016059">
    <property type="entry name" value="DNA_ligase_ATP-dep_CS"/>
</dbReference>
<dbReference type="Pfam" id="PF13202">
    <property type="entry name" value="EF-hand_5"/>
    <property type="match status" value="1"/>
</dbReference>
<feature type="domain" description="EF-hand" evidence="34">
    <location>
        <begin position="1599"/>
        <end position="1634"/>
    </location>
</feature>
<keyword evidence="16" id="KW-0106">Calcium</keyword>
<evidence type="ECO:0000256" key="21">
    <source>
        <dbReference type="ARBA" id="ARBA00023136"/>
    </source>
</evidence>
<gene>
    <name evidence="35" type="ORF">DSTB1V02_LOCUS1726</name>
</gene>
<keyword evidence="8" id="KW-0813">Transport</keyword>
<evidence type="ECO:0000256" key="10">
    <source>
        <dbReference type="ARBA" id="ARBA00022692"/>
    </source>
</evidence>
<keyword evidence="36" id="KW-1185">Reference proteome</keyword>
<dbReference type="PROSITE" id="PS50222">
    <property type="entry name" value="EF_HAND_2"/>
    <property type="match status" value="2"/>
</dbReference>
<dbReference type="GO" id="GO:0005524">
    <property type="term" value="F:ATP binding"/>
    <property type="evidence" value="ECO:0007669"/>
    <property type="project" value="UniProtKB-KW"/>
</dbReference>
<dbReference type="PROSITE" id="PS50160">
    <property type="entry name" value="DNA_LIGASE_A3"/>
    <property type="match status" value="1"/>
</dbReference>
<feature type="region of interest" description="Disordered" evidence="31">
    <location>
        <begin position="1412"/>
        <end position="1458"/>
    </location>
</feature>